<reference evidence="2 3" key="1">
    <citation type="submission" date="2019-02" db="EMBL/GenBank/DDBJ databases">
        <title>Complete Genome Sequence and Methylome Analysis of free living Spirochaetas.</title>
        <authorList>
            <person name="Fomenkov A."/>
            <person name="Dubinina G."/>
            <person name="Leshcheva N."/>
            <person name="Mikheeva N."/>
            <person name="Grabovich M."/>
            <person name="Vincze T."/>
            <person name="Roberts R.J."/>
        </authorList>
    </citation>
    <scope>NUCLEOTIDE SEQUENCE [LARGE SCALE GENOMIC DNA]</scope>
    <source>
        <strain evidence="2 3">K2</strain>
    </source>
</reference>
<evidence type="ECO:0000259" key="1">
    <source>
        <dbReference type="Pfam" id="PF00497"/>
    </source>
</evidence>
<dbReference type="Proteomes" id="UP000324209">
    <property type="component" value="Chromosome"/>
</dbReference>
<dbReference type="Gene3D" id="3.40.190.10">
    <property type="entry name" value="Periplasmic binding protein-like II"/>
    <property type="match status" value="1"/>
</dbReference>
<dbReference type="SUPFAM" id="SSF53850">
    <property type="entry name" value="Periplasmic binding protein-like II"/>
    <property type="match status" value="1"/>
</dbReference>
<organism evidence="2 3">
    <name type="scientific">Oceanispirochaeta crateris</name>
    <dbReference type="NCBI Taxonomy" id="2518645"/>
    <lineage>
        <taxon>Bacteria</taxon>
        <taxon>Pseudomonadati</taxon>
        <taxon>Spirochaetota</taxon>
        <taxon>Spirochaetia</taxon>
        <taxon>Spirochaetales</taxon>
        <taxon>Spirochaetaceae</taxon>
        <taxon>Oceanispirochaeta</taxon>
    </lineage>
</organism>
<protein>
    <submittedName>
        <fullName evidence="2">Transporter substrate-binding domain-containing protein</fullName>
    </submittedName>
</protein>
<dbReference type="InterPro" id="IPR001638">
    <property type="entry name" value="Solute-binding_3/MltF_N"/>
</dbReference>
<name>A0A5C1QIM1_9SPIO</name>
<gene>
    <name evidence="2" type="ORF">EXM22_04680</name>
</gene>
<dbReference type="AlphaFoldDB" id="A0A5C1QIM1"/>
<dbReference type="Pfam" id="PF00497">
    <property type="entry name" value="SBP_bac_3"/>
    <property type="match status" value="1"/>
</dbReference>
<dbReference type="EMBL" id="CP036150">
    <property type="protein sequence ID" value="QEN07317.1"/>
    <property type="molecule type" value="Genomic_DNA"/>
</dbReference>
<dbReference type="KEGG" id="ock:EXM22_04680"/>
<proteinExistence type="predicted"/>
<sequence length="178" mass="20479">MRSGYLSRKYKSRVILFIFIQLLNISMAFAENDILTADERQFLQDLGEIQMIVDDEYPPISYFDIQTNEFAGIAVEAMKQVSQVLDFHFTIIREASLSWHDRLDLIKNNKVHVLGGASVNDDRLEYGYFTNETYFQVNYAIIGSIDNHIVIRELSDIAKYRIGLINKTDPALISRSSS</sequence>
<evidence type="ECO:0000313" key="2">
    <source>
        <dbReference type="EMBL" id="QEN07317.1"/>
    </source>
</evidence>
<accession>A0A5C1QIM1</accession>
<dbReference type="OrthoDB" id="7340028at2"/>
<keyword evidence="3" id="KW-1185">Reference proteome</keyword>
<evidence type="ECO:0000313" key="3">
    <source>
        <dbReference type="Proteomes" id="UP000324209"/>
    </source>
</evidence>
<feature type="domain" description="Solute-binding protein family 3/N-terminal" evidence="1">
    <location>
        <begin position="49"/>
        <end position="173"/>
    </location>
</feature>